<gene>
    <name evidence="3" type="ORF">BSK56_04775</name>
</gene>
<evidence type="ECO:0000313" key="4">
    <source>
        <dbReference type="Proteomes" id="UP000187412"/>
    </source>
</evidence>
<name>A0ABX3HMG1_PAEBO</name>
<proteinExistence type="predicted"/>
<dbReference type="RefSeq" id="WP_076109554.1">
    <property type="nucleotide sequence ID" value="NZ_MPTB01000004.1"/>
</dbReference>
<sequence length="307" mass="35366">MSYELKIDVSPVYELLDSFMIYVTGKWISNLDIGPDWVRDLDGRIPPQQVSALKQAAEWPFTDYDVLYAWAYNRGPGSKVLQFLDELESSSLEERFERLSPLFPDFTIEECKRIKDSYAPLLRLWYDQYFRHVEQKILPLLIEDASEKKLLESKMDPGALIEYASGGVVVGDIPDLQTIVLLPTVHNRPINTYCFYNTLMIIQYPVDVPSEDEDEPPTVLLRLTKALSDPTRLRLLRYVANEPKTIWDMQSDLSQSSEMLMHHLLILRVAGLLRVHLGSEGEGNERFSIRADGASDLQMFLESYIRL</sequence>
<accession>A0ABX3HMG1</accession>
<dbReference type="EMBL" id="MPTB01000004">
    <property type="protein sequence ID" value="OMD51939.1"/>
    <property type="molecule type" value="Genomic_DNA"/>
</dbReference>
<organism evidence="3 4">
    <name type="scientific">Paenibacillus borealis</name>
    <dbReference type="NCBI Taxonomy" id="160799"/>
    <lineage>
        <taxon>Bacteria</taxon>
        <taxon>Bacillati</taxon>
        <taxon>Bacillota</taxon>
        <taxon>Bacilli</taxon>
        <taxon>Bacillales</taxon>
        <taxon>Paenibacillaceae</taxon>
        <taxon>Paenibacillus</taxon>
    </lineage>
</organism>
<evidence type="ECO:0000313" key="3">
    <source>
        <dbReference type="EMBL" id="OMD51939.1"/>
    </source>
</evidence>
<dbReference type="Gene3D" id="1.10.10.10">
    <property type="entry name" value="Winged helix-like DNA-binding domain superfamily/Winged helix DNA-binding domain"/>
    <property type="match status" value="1"/>
</dbReference>
<reference evidence="3 4" key="1">
    <citation type="submission" date="2016-10" db="EMBL/GenBank/DDBJ databases">
        <title>Paenibacillus species isolates.</title>
        <authorList>
            <person name="Beno S.M."/>
        </authorList>
    </citation>
    <scope>NUCLEOTIDE SEQUENCE [LARGE SCALE GENOMIC DNA]</scope>
    <source>
        <strain evidence="3 4">FSL H7-0744</strain>
    </source>
</reference>
<protein>
    <submittedName>
        <fullName evidence="3">ArsR family transcriptional regulator</fullName>
    </submittedName>
</protein>
<feature type="domain" description="HTH arsR-type" evidence="2">
    <location>
        <begin position="222"/>
        <end position="302"/>
    </location>
</feature>
<dbReference type="PRINTS" id="PR00778">
    <property type="entry name" value="HTHARSR"/>
</dbReference>
<keyword evidence="1" id="KW-0238">DNA-binding</keyword>
<dbReference type="Pfam" id="PF01022">
    <property type="entry name" value="HTH_5"/>
    <property type="match status" value="1"/>
</dbReference>
<dbReference type="SUPFAM" id="SSF46785">
    <property type="entry name" value="Winged helix' DNA-binding domain"/>
    <property type="match status" value="1"/>
</dbReference>
<dbReference type="InterPro" id="IPR036388">
    <property type="entry name" value="WH-like_DNA-bd_sf"/>
</dbReference>
<comment type="caution">
    <text evidence="3">The sequence shown here is derived from an EMBL/GenBank/DDBJ whole genome shotgun (WGS) entry which is preliminary data.</text>
</comment>
<evidence type="ECO:0000259" key="2">
    <source>
        <dbReference type="SMART" id="SM00418"/>
    </source>
</evidence>
<dbReference type="InterPro" id="IPR001845">
    <property type="entry name" value="HTH_ArsR_DNA-bd_dom"/>
</dbReference>
<evidence type="ECO:0000256" key="1">
    <source>
        <dbReference type="ARBA" id="ARBA00023125"/>
    </source>
</evidence>
<dbReference type="InterPro" id="IPR036390">
    <property type="entry name" value="WH_DNA-bd_sf"/>
</dbReference>
<dbReference type="InterPro" id="IPR011991">
    <property type="entry name" value="ArsR-like_HTH"/>
</dbReference>
<dbReference type="SMART" id="SM00418">
    <property type="entry name" value="HTH_ARSR"/>
    <property type="match status" value="1"/>
</dbReference>
<dbReference type="Proteomes" id="UP000187412">
    <property type="component" value="Unassembled WGS sequence"/>
</dbReference>
<dbReference type="CDD" id="cd00090">
    <property type="entry name" value="HTH_ARSR"/>
    <property type="match status" value="1"/>
</dbReference>
<keyword evidence="4" id="KW-1185">Reference proteome</keyword>